<dbReference type="AlphaFoldDB" id="A0A5D0WRF3"/>
<organism evidence="2 3">
    <name type="scientific">Acetobacterium wieringae</name>
    <dbReference type="NCBI Taxonomy" id="52694"/>
    <lineage>
        <taxon>Bacteria</taxon>
        <taxon>Bacillati</taxon>
        <taxon>Bacillota</taxon>
        <taxon>Clostridia</taxon>
        <taxon>Eubacteriales</taxon>
        <taxon>Eubacteriaceae</taxon>
        <taxon>Acetobacterium</taxon>
    </lineage>
</organism>
<accession>A0A5D0WRF3</accession>
<dbReference type="GO" id="GO:0006310">
    <property type="term" value="P:DNA recombination"/>
    <property type="evidence" value="ECO:0007669"/>
    <property type="project" value="InterPro"/>
</dbReference>
<evidence type="ECO:0000313" key="3">
    <source>
        <dbReference type="Proteomes" id="UP000322619"/>
    </source>
</evidence>
<protein>
    <submittedName>
        <fullName evidence="2">RusA family crossover junction endodeoxyribonuclease</fullName>
    </submittedName>
</protein>
<evidence type="ECO:0000313" key="2">
    <source>
        <dbReference type="EMBL" id="TYC86378.1"/>
    </source>
</evidence>
<dbReference type="GO" id="GO:0006281">
    <property type="term" value="P:DNA repair"/>
    <property type="evidence" value="ECO:0007669"/>
    <property type="project" value="InterPro"/>
</dbReference>
<dbReference type="Pfam" id="PF05866">
    <property type="entry name" value="RusA"/>
    <property type="match status" value="1"/>
</dbReference>
<gene>
    <name evidence="2" type="ORF">FXB42_06745</name>
</gene>
<comment type="caution">
    <text evidence="2">The sequence shown here is derived from an EMBL/GenBank/DDBJ whole genome shotgun (WGS) entry which is preliminary data.</text>
</comment>
<proteinExistence type="predicted"/>
<dbReference type="RefSeq" id="WP_148637250.1">
    <property type="nucleotide sequence ID" value="NZ_VSLA01000011.1"/>
</dbReference>
<dbReference type="Gene3D" id="3.30.1330.70">
    <property type="entry name" value="Holliday junction resolvase RusA"/>
    <property type="match status" value="1"/>
</dbReference>
<dbReference type="GO" id="GO:0000287">
    <property type="term" value="F:magnesium ion binding"/>
    <property type="evidence" value="ECO:0007669"/>
    <property type="project" value="InterPro"/>
</dbReference>
<evidence type="ECO:0000256" key="1">
    <source>
        <dbReference type="SAM" id="MobiDB-lite"/>
    </source>
</evidence>
<name>A0A5D0WRF3_9FIRM</name>
<dbReference type="EMBL" id="VSLA01000011">
    <property type="protein sequence ID" value="TYC86378.1"/>
    <property type="molecule type" value="Genomic_DNA"/>
</dbReference>
<dbReference type="InterPro" id="IPR008822">
    <property type="entry name" value="Endonuclease_RusA-like"/>
</dbReference>
<dbReference type="InterPro" id="IPR036614">
    <property type="entry name" value="RusA-like_sf"/>
</dbReference>
<dbReference type="Proteomes" id="UP000322619">
    <property type="component" value="Unassembled WGS sequence"/>
</dbReference>
<dbReference type="SUPFAM" id="SSF103084">
    <property type="entry name" value="Holliday junction resolvase RusA"/>
    <property type="match status" value="1"/>
</dbReference>
<reference evidence="2 3" key="1">
    <citation type="submission" date="2019-08" db="EMBL/GenBank/DDBJ databases">
        <title>Isolation and enrichment of carboxydotrophic bacteria from anaerobic sludge for the production of bio-based chemicals from syngas.</title>
        <authorList>
            <person name="Antares A.L."/>
            <person name="Moreira J."/>
            <person name="Diender M."/>
            <person name="Parshina S.N."/>
            <person name="Stams A.J.M."/>
            <person name="Alves M."/>
            <person name="Alves J.I."/>
            <person name="Sousa D.Z."/>
        </authorList>
    </citation>
    <scope>NUCLEOTIDE SEQUENCE [LARGE SCALE GENOMIC DNA]</scope>
    <source>
        <strain evidence="2 3">JM</strain>
    </source>
</reference>
<sequence>MSDSIRFSIPGPPMGKGQTRLSKGGFDFTPEHILDYENRVKNVCIEKCQQRQANYGGQVAVDITAFYAIPSSCSEKKQAEIRNGARPVKKPDLDNIAKIILDALNHVAWQDDKQVVCMVLTKKYAAVPCVSVGVHYLE</sequence>
<feature type="region of interest" description="Disordered" evidence="1">
    <location>
        <begin position="1"/>
        <end position="22"/>
    </location>
</feature>